<feature type="compositionally biased region" description="Basic and acidic residues" evidence="3">
    <location>
        <begin position="612"/>
        <end position="625"/>
    </location>
</feature>
<reference evidence="4 5" key="1">
    <citation type="submission" date="2014-06" db="EMBL/GenBank/DDBJ databases">
        <authorList>
            <person name="Swart Estienne"/>
        </authorList>
    </citation>
    <scope>NUCLEOTIDE SEQUENCE [LARGE SCALE GENOMIC DNA]</scope>
    <source>
        <strain evidence="4 5">130c</strain>
    </source>
</reference>
<feature type="coiled-coil region" evidence="2">
    <location>
        <begin position="431"/>
        <end position="500"/>
    </location>
</feature>
<dbReference type="Proteomes" id="UP000039865">
    <property type="component" value="Unassembled WGS sequence"/>
</dbReference>
<evidence type="ECO:0000256" key="1">
    <source>
        <dbReference type="ARBA" id="ARBA00023054"/>
    </source>
</evidence>
<dbReference type="PANTHER" id="PTHR34894">
    <property type="entry name" value="SAM-DEPENDENT METHYLTRANSFERASE RSMI, CONSERVED SITE"/>
    <property type="match status" value="1"/>
</dbReference>
<feature type="region of interest" description="Disordered" evidence="3">
    <location>
        <begin position="526"/>
        <end position="555"/>
    </location>
</feature>
<protein>
    <submittedName>
        <fullName evidence="4">Uncharacterized protein</fullName>
    </submittedName>
</protein>
<feature type="region of interest" description="Disordered" evidence="3">
    <location>
        <begin position="952"/>
        <end position="981"/>
    </location>
</feature>
<evidence type="ECO:0000313" key="4">
    <source>
        <dbReference type="EMBL" id="CDW90089.1"/>
    </source>
</evidence>
<evidence type="ECO:0000256" key="2">
    <source>
        <dbReference type="SAM" id="Coils"/>
    </source>
</evidence>
<dbReference type="EMBL" id="CCKQ01018158">
    <property type="protein sequence ID" value="CDW90089.1"/>
    <property type="molecule type" value="Genomic_DNA"/>
</dbReference>
<dbReference type="OrthoDB" id="1927454at2759"/>
<dbReference type="GO" id="GO:0005737">
    <property type="term" value="C:cytoplasm"/>
    <property type="evidence" value="ECO:0007669"/>
    <property type="project" value="UniProtKB-ARBA"/>
</dbReference>
<evidence type="ECO:0000313" key="5">
    <source>
        <dbReference type="Proteomes" id="UP000039865"/>
    </source>
</evidence>
<feature type="compositionally biased region" description="Basic residues" evidence="3">
    <location>
        <begin position="541"/>
        <end position="555"/>
    </location>
</feature>
<dbReference type="InParanoid" id="A0A078B6T0"/>
<feature type="compositionally biased region" description="Basic residues" evidence="3">
    <location>
        <begin position="952"/>
        <end position="961"/>
    </location>
</feature>
<keyword evidence="1 2" id="KW-0175">Coiled coil</keyword>
<dbReference type="Pfam" id="PF10211">
    <property type="entry name" value="Ax_dynein_light"/>
    <property type="match status" value="1"/>
</dbReference>
<feature type="compositionally biased region" description="Polar residues" evidence="3">
    <location>
        <begin position="962"/>
        <end position="981"/>
    </location>
</feature>
<proteinExistence type="predicted"/>
<sequence length="1386" mass="163465">MPRLTEIKITQNLSGQNHKRQSSLLKNLKLNNIANKNDYFEKRATEYPFEGSRTNRSKEARPKLLIPLQNYQVNENSRFFLDNTTSQQSQDGKSDLIANLINKKNIRIINNTNNSVIQGFYTQRNPKLPTSVNNLHEISYLKDQPSIKILNQIKLKDKFSTINDETLNNLSGGGFNLPTNLDDIQRFVNYKKLSNNLMQTTEFQHTTLEDIIGQISKAISNPFSSNSKIKDHDETIQTQDEFNLLNFHFIKEVIPKNQSTTILNQFDQAFENKMSGEMFQELFKKHNLEHLLRKDNLIFQTLSQEKSLKDARIDHLDINKNSLGQPVSRKDAIILLKWLDSMMGKLKVFSQKIEEPLENQSKDEATIEEMRLEMIQVLMNVAFKEIIRQVSVQCIERGYALLKIFNAYLCIIEGMHIKFQQMKKDFKLKYRHKIQRVMSSYQNKREEANDEIHKFNREMARIRNHYEELKISEELLKKQLNETKDQLDHAKMQNEELKDFNKKLFKESKETRMELNLMKKNILAQENDDKSDIHSHLSSKQGHKNRQKNQRKKKRLLNLETEFLRTQTDDDYSLLSQLDKEFQRQELENDSYKVHKEKEIIYDLYETEEKGTQVDEKELKQRQEECNNEQDSDNNYINGSDNQSNYRNNMDTNNLAKTKYKINDKIKLFTNGLEYNTIQITDQSKDQNFYRFKSNQAGRNNLRQNNGQDNLNYFLNKNESNEMSGINKTEMNSVFNKIENTTFDVNLIPIDSTHINHNLNFESVQSGKVQFISNQSLQLSASKIIASKEIHIKNVDSKKQKNLEDFQSKIKDLSLLSEQELLELLAMIEKDPDLAKLYGAQKLLEIKQLINMQIKQNLIQINQNKSRNIGKNASLDNNSDDEIYQQNEIKTTMYQDLMRVTMNSQNKVFQSFHEDMENITIEQFSTPGGQNNKIPVDKHQENLVVKKDVKKGQHNNTRHHSINISSHQSGIDLQKNRSSNLGYDQPHGLQNDSRFHENQDLQASFNSGIGKRHNIDKHKFTKFTIPGTTEFNEFQLGQRRRQQTLKAHPAQYIFQKIIRKKPKKIKKIIPRKMVNKTITLMYQTRLECLLSQSEEHSNDKLYEFVYDMFIKRYGLKHIAEVKYTQFLNSVKKYHDQTFKIKMFARHIGLDQESEDKINFNKLNEDLTFYLGIYNYLNNLNVGNKIDNQDFNDYHYFAFVKVTECLRYIFESHKLQNEALNLIKKDLDQFKQIDPKFGNRLGVFDFDQITLYLIPKWRSLTTDYIEFTARCLFEVVQKEDQCIEDGLEFEQFHLLIRNFDQTKKSRTESIFSEYCSDLQKLTFEQFKVLINSKSILSVSSYIKFTHQKVKFNLFLISFSLRIILQLKTLRQSKKDSKEQVCYLIMKI</sequence>
<accession>A0A078B6T0</accession>
<feature type="compositionally biased region" description="Polar residues" evidence="3">
    <location>
        <begin position="633"/>
        <end position="648"/>
    </location>
</feature>
<dbReference type="InterPro" id="IPR019347">
    <property type="entry name" value="Axonemal_dynein_light_chain"/>
</dbReference>
<evidence type="ECO:0000256" key="3">
    <source>
        <dbReference type="SAM" id="MobiDB-lite"/>
    </source>
</evidence>
<feature type="region of interest" description="Disordered" evidence="3">
    <location>
        <begin position="612"/>
        <end position="648"/>
    </location>
</feature>
<gene>
    <name evidence="4" type="primary">Contig7015.g7510</name>
    <name evidence="4" type="ORF">STYLEM_19229</name>
</gene>
<name>A0A078B6T0_STYLE</name>
<dbReference type="PANTHER" id="PTHR34894:SF5">
    <property type="entry name" value="EF-HAND DOMAIN-CONTAINING PROTEIN"/>
    <property type="match status" value="1"/>
</dbReference>
<keyword evidence="5" id="KW-1185">Reference proteome</keyword>
<organism evidence="4 5">
    <name type="scientific">Stylonychia lemnae</name>
    <name type="common">Ciliate</name>
    <dbReference type="NCBI Taxonomy" id="5949"/>
    <lineage>
        <taxon>Eukaryota</taxon>
        <taxon>Sar</taxon>
        <taxon>Alveolata</taxon>
        <taxon>Ciliophora</taxon>
        <taxon>Intramacronucleata</taxon>
        <taxon>Spirotrichea</taxon>
        <taxon>Stichotrichia</taxon>
        <taxon>Sporadotrichida</taxon>
        <taxon>Oxytrichidae</taxon>
        <taxon>Stylonychinae</taxon>
        <taxon>Stylonychia</taxon>
    </lineage>
</organism>